<dbReference type="GO" id="GO:0008610">
    <property type="term" value="P:lipid biosynthetic process"/>
    <property type="evidence" value="ECO:0007669"/>
    <property type="project" value="UniProtKB-ARBA"/>
</dbReference>
<keyword evidence="3" id="KW-1185">Reference proteome</keyword>
<evidence type="ECO:0000313" key="2">
    <source>
        <dbReference type="EMBL" id="MBB5080061.1"/>
    </source>
</evidence>
<dbReference type="Pfam" id="PF00668">
    <property type="entry name" value="Condensation"/>
    <property type="match status" value="1"/>
</dbReference>
<dbReference type="InterPro" id="IPR023213">
    <property type="entry name" value="CAT-like_dom_sf"/>
</dbReference>
<name>A0A7W8A7H6_9ACTN</name>
<comment type="caution">
    <text evidence="2">The sequence shown here is derived from an EMBL/GenBank/DDBJ whole genome shotgun (WGS) entry which is preliminary data.</text>
</comment>
<organism evidence="2 3">
    <name type="scientific">Nonomuraea endophytica</name>
    <dbReference type="NCBI Taxonomy" id="714136"/>
    <lineage>
        <taxon>Bacteria</taxon>
        <taxon>Bacillati</taxon>
        <taxon>Actinomycetota</taxon>
        <taxon>Actinomycetes</taxon>
        <taxon>Streptosporangiales</taxon>
        <taxon>Streptosporangiaceae</taxon>
        <taxon>Nonomuraea</taxon>
    </lineage>
</organism>
<proteinExistence type="predicted"/>
<dbReference type="GO" id="GO:0003824">
    <property type="term" value="F:catalytic activity"/>
    <property type="evidence" value="ECO:0007669"/>
    <property type="project" value="InterPro"/>
</dbReference>
<dbReference type="SUPFAM" id="SSF52777">
    <property type="entry name" value="CoA-dependent acyltransferases"/>
    <property type="match status" value="2"/>
</dbReference>
<gene>
    <name evidence="2" type="ORF">HNR40_005547</name>
</gene>
<dbReference type="Gene3D" id="3.30.559.30">
    <property type="entry name" value="Nonribosomal peptide synthetase, condensation domain"/>
    <property type="match status" value="1"/>
</dbReference>
<accession>A0A7W8A7H6</accession>
<feature type="domain" description="Condensation" evidence="1">
    <location>
        <begin position="40"/>
        <end position="263"/>
    </location>
</feature>
<dbReference type="Gene3D" id="3.30.559.10">
    <property type="entry name" value="Chloramphenicol acetyltransferase-like domain"/>
    <property type="match status" value="1"/>
</dbReference>
<dbReference type="EMBL" id="JACHIN010000007">
    <property type="protein sequence ID" value="MBB5080061.1"/>
    <property type="molecule type" value="Genomic_DNA"/>
</dbReference>
<dbReference type="RefSeq" id="WP_184966156.1">
    <property type="nucleotide sequence ID" value="NZ_JACHIN010000007.1"/>
</dbReference>
<reference evidence="2 3" key="1">
    <citation type="submission" date="2020-08" db="EMBL/GenBank/DDBJ databases">
        <title>Genomic Encyclopedia of Type Strains, Phase IV (KMG-IV): sequencing the most valuable type-strain genomes for metagenomic binning, comparative biology and taxonomic classification.</title>
        <authorList>
            <person name="Goeker M."/>
        </authorList>
    </citation>
    <scope>NUCLEOTIDE SEQUENCE [LARGE SCALE GENOMIC DNA]</scope>
    <source>
        <strain evidence="2 3">DSM 45385</strain>
    </source>
</reference>
<evidence type="ECO:0000259" key="1">
    <source>
        <dbReference type="Pfam" id="PF00668"/>
    </source>
</evidence>
<dbReference type="Proteomes" id="UP000568380">
    <property type="component" value="Unassembled WGS sequence"/>
</dbReference>
<evidence type="ECO:0000313" key="3">
    <source>
        <dbReference type="Proteomes" id="UP000568380"/>
    </source>
</evidence>
<protein>
    <recommendedName>
        <fullName evidence="1">Condensation domain-containing protein</fullName>
    </recommendedName>
</protein>
<dbReference type="AlphaFoldDB" id="A0A7W8A7H6"/>
<sequence>MMEAALTWGQQDVWRAIVAAEPQEQYLNLARLFSVPQRPVTLEHAHSALDRLITRHEALRTRLTGPRAAPGQALAESAEPMVEVVEGERPHRVSERLSAAPFDYWNEWPLRVAFLVAEGYVRQVVLVLCPLAVDGPAADLVVRDFRALLGRGEPPPHQADRPRDLAAWQASADGRGHSDEAVAWWLEQYTRIDPFELTAAPKRPRHMEASMSSPALAAAVRTVAARRRISSSTALLTGAVSLAGRLTGQRTCGMRLNVDNRSGGGRRDVVSAIAQEGLVVLDLDTPDFGELLARGGQAAARADRRAEYNPHAMEEALAGRVRTFGRFDDRRRGRRDQAPELDARQIRLAMDKTDLAWTDAMDRNICDFHLRIAGEPERMEVSLYADTGLLSPLAIEAYLLDLERLFVEESLV</sequence>
<dbReference type="InterPro" id="IPR001242">
    <property type="entry name" value="Condensation_dom"/>
</dbReference>